<evidence type="ECO:0000256" key="2">
    <source>
        <dbReference type="SAM" id="SignalP"/>
    </source>
</evidence>
<feature type="region of interest" description="Disordered" evidence="1">
    <location>
        <begin position="449"/>
        <end position="519"/>
    </location>
</feature>
<gene>
    <name evidence="4" type="ORF">PCOR1329_LOCUS19012</name>
</gene>
<evidence type="ECO:0000313" key="5">
    <source>
        <dbReference type="Proteomes" id="UP001189429"/>
    </source>
</evidence>
<protein>
    <recommendedName>
        <fullName evidence="3">HTH OST-type domain-containing protein</fullName>
    </recommendedName>
</protein>
<dbReference type="PROSITE" id="PS51644">
    <property type="entry name" value="HTH_OST"/>
    <property type="match status" value="1"/>
</dbReference>
<evidence type="ECO:0000259" key="3">
    <source>
        <dbReference type="PROSITE" id="PS51644"/>
    </source>
</evidence>
<proteinExistence type="predicted"/>
<dbReference type="EMBL" id="CAUYUJ010006025">
    <property type="protein sequence ID" value="CAK0815876.1"/>
    <property type="molecule type" value="Genomic_DNA"/>
</dbReference>
<accession>A0ABN9RAC5</accession>
<name>A0ABN9RAC5_9DINO</name>
<comment type="caution">
    <text evidence="4">The sequence shown here is derived from an EMBL/GenBank/DDBJ whole genome shotgun (WGS) entry which is preliminary data.</text>
</comment>
<organism evidence="4 5">
    <name type="scientific">Prorocentrum cordatum</name>
    <dbReference type="NCBI Taxonomy" id="2364126"/>
    <lineage>
        <taxon>Eukaryota</taxon>
        <taxon>Sar</taxon>
        <taxon>Alveolata</taxon>
        <taxon>Dinophyceae</taxon>
        <taxon>Prorocentrales</taxon>
        <taxon>Prorocentraceae</taxon>
        <taxon>Prorocentrum</taxon>
    </lineage>
</organism>
<feature type="chain" id="PRO_5045827811" description="HTH OST-type domain-containing protein" evidence="2">
    <location>
        <begin position="18"/>
        <end position="563"/>
    </location>
</feature>
<feature type="domain" description="HTH OST-type" evidence="3">
    <location>
        <begin position="390"/>
        <end position="469"/>
    </location>
</feature>
<dbReference type="InterPro" id="IPR025677">
    <property type="entry name" value="OST-HTH-assoc_dom"/>
</dbReference>
<keyword evidence="5" id="KW-1185">Reference proteome</keyword>
<dbReference type="Pfam" id="PF14418">
    <property type="entry name" value="OHA"/>
    <property type="match status" value="1"/>
</dbReference>
<feature type="signal peptide" evidence="2">
    <location>
        <begin position="1"/>
        <end position="17"/>
    </location>
</feature>
<evidence type="ECO:0000313" key="4">
    <source>
        <dbReference type="EMBL" id="CAK0815876.1"/>
    </source>
</evidence>
<keyword evidence="2" id="KW-0732">Signal</keyword>
<feature type="region of interest" description="Disordered" evidence="1">
    <location>
        <begin position="531"/>
        <end position="563"/>
    </location>
</feature>
<dbReference type="InterPro" id="IPR025605">
    <property type="entry name" value="OST-HTH/LOTUS_dom"/>
</dbReference>
<reference evidence="4" key="1">
    <citation type="submission" date="2023-10" db="EMBL/GenBank/DDBJ databases">
        <authorList>
            <person name="Chen Y."/>
            <person name="Shah S."/>
            <person name="Dougan E. K."/>
            <person name="Thang M."/>
            <person name="Chan C."/>
        </authorList>
    </citation>
    <scope>NUCLEOTIDE SEQUENCE [LARGE SCALE GENOMIC DNA]</scope>
</reference>
<dbReference type="Proteomes" id="UP001189429">
    <property type="component" value="Unassembled WGS sequence"/>
</dbReference>
<evidence type="ECO:0000256" key="1">
    <source>
        <dbReference type="SAM" id="MobiDB-lite"/>
    </source>
</evidence>
<sequence length="563" mass="60764">MRAVVAAAACAVLVADAKDWATDLKRARQWTPRAEYRGYGTLASASAKLNRHLVFLMPAQGVDLEPAVAAASLWEYSLQPQHQQFAPLPQPFQHLQHQAYGLHQQPPQSLHQDSQPLACFPPTYQQPHCEPQGWCSQQPCHQQTFQQQPLHPQSFHQPFHVAAPQQPCLPHLQPPAATMVVRACGALAAQPAQTAPPAPLDEREVVAAVETLYADLLKPYGRILRKRLEERAVAAGRQAHECDASALRAICESCCVLLVVGEAGGDWSVLLRDRQDSFVDVYSPDDVYPASLWSAIGRYLEGPEGAALKLAGGRYSCAQDLVARRLPFLAGLPLGQVCHLVQLAISQKKLLGYFDGAVVPYWRSQSMLKQRCAERECASGTTAKGAGLGTWDMLRSFLEGALSDLDSEDFIPLSNFKRLFKQRHGTELSETALGHAKLSELLRDPRVSDLCTGPGAGAPPGSAPARRRPAALSDDEGASPSGARSPWPPSGPGEGPEVVFPPTPEGETPHWRGGLGLSLPLPTLLASRARLPAAAAAAEKPEKPSIWDAGSSSRSSSVPRDIH</sequence>